<evidence type="ECO:0000313" key="6">
    <source>
        <dbReference type="EMBL" id="TLG73884.1"/>
    </source>
</evidence>
<dbReference type="GO" id="GO:0005737">
    <property type="term" value="C:cytoplasm"/>
    <property type="evidence" value="ECO:0007669"/>
    <property type="project" value="InterPro"/>
</dbReference>
<evidence type="ECO:0000256" key="3">
    <source>
        <dbReference type="ARBA" id="ARBA00022723"/>
    </source>
</evidence>
<dbReference type="SUPFAM" id="SSF50324">
    <property type="entry name" value="Inorganic pyrophosphatase"/>
    <property type="match status" value="1"/>
</dbReference>
<evidence type="ECO:0000256" key="2">
    <source>
        <dbReference type="ARBA" id="ARBA00012146"/>
    </source>
</evidence>
<comment type="caution">
    <text evidence="6">The sequence shown here is derived from an EMBL/GenBank/DDBJ whole genome shotgun (WGS) entry which is preliminary data.</text>
</comment>
<keyword evidence="5" id="KW-0460">Magnesium</keyword>
<dbReference type="AlphaFoldDB" id="A0A5R8QC12"/>
<protein>
    <recommendedName>
        <fullName evidence="2">inorganic diphosphatase</fullName>
        <ecNumber evidence="2">3.6.1.1</ecNumber>
    </recommendedName>
</protein>
<dbReference type="InterPro" id="IPR008162">
    <property type="entry name" value="Pyrophosphatase"/>
</dbReference>
<keyword evidence="3" id="KW-0479">Metal-binding</keyword>
<dbReference type="RefSeq" id="WP_138191023.1">
    <property type="nucleotide sequence ID" value="NZ_VBWP01000005.1"/>
</dbReference>
<keyword evidence="7" id="KW-1185">Reference proteome</keyword>
<dbReference type="Proteomes" id="UP000306912">
    <property type="component" value="Unassembled WGS sequence"/>
</dbReference>
<sequence>MHRHVDVIIDRALGYTDSYGTTYPINYGFVPGIIGGDGEEQDVYVLDVDKPIDRCSGKVIAIIHRRDDNETKWVIAKRPYTVKEIEEQVHFIEQYFDSYVELLVDNDIS</sequence>
<name>A0A5R8QC12_9FIRM</name>
<dbReference type="InParanoid" id="A0A5R8QC12"/>
<dbReference type="EC" id="3.6.1.1" evidence="2"/>
<proteinExistence type="predicted"/>
<dbReference type="OrthoDB" id="5187599at2"/>
<evidence type="ECO:0000256" key="5">
    <source>
        <dbReference type="ARBA" id="ARBA00022842"/>
    </source>
</evidence>
<evidence type="ECO:0000256" key="4">
    <source>
        <dbReference type="ARBA" id="ARBA00022801"/>
    </source>
</evidence>
<organism evidence="6 7">
    <name type="scientific">Culicoidibacter larvae</name>
    <dbReference type="NCBI Taxonomy" id="2579976"/>
    <lineage>
        <taxon>Bacteria</taxon>
        <taxon>Bacillati</taxon>
        <taxon>Bacillota</taxon>
        <taxon>Culicoidibacteria</taxon>
        <taxon>Culicoidibacterales</taxon>
        <taxon>Culicoidibacteraceae</taxon>
        <taxon>Culicoidibacter</taxon>
    </lineage>
</organism>
<dbReference type="EMBL" id="VBWP01000005">
    <property type="protein sequence ID" value="TLG73884.1"/>
    <property type="molecule type" value="Genomic_DNA"/>
</dbReference>
<comment type="cofactor">
    <cofactor evidence="1">
        <name>Mg(2+)</name>
        <dbReference type="ChEBI" id="CHEBI:18420"/>
    </cofactor>
</comment>
<evidence type="ECO:0000256" key="1">
    <source>
        <dbReference type="ARBA" id="ARBA00001946"/>
    </source>
</evidence>
<accession>A0A5R8QC12</accession>
<gene>
    <name evidence="6" type="ORF">FEZ08_07065</name>
</gene>
<reference evidence="6 7" key="1">
    <citation type="submission" date="2019-05" db="EMBL/GenBank/DDBJ databases">
        <title>Culicoidintestinum kansasii gen. nov., sp. nov. from the gastrointestinal tract of the biting midge, Culicoides sonorensis.</title>
        <authorList>
            <person name="Neupane S."/>
            <person name="Ghosh A."/>
            <person name="Gunther S."/>
            <person name="Martin K."/>
            <person name="Zurek L."/>
        </authorList>
    </citation>
    <scope>NUCLEOTIDE SEQUENCE [LARGE SCALE GENOMIC DNA]</scope>
    <source>
        <strain evidence="6 7">CS-1</strain>
    </source>
</reference>
<dbReference type="GO" id="GO:0006796">
    <property type="term" value="P:phosphate-containing compound metabolic process"/>
    <property type="evidence" value="ECO:0007669"/>
    <property type="project" value="InterPro"/>
</dbReference>
<dbReference type="InterPro" id="IPR036649">
    <property type="entry name" value="Pyrophosphatase_sf"/>
</dbReference>
<evidence type="ECO:0000313" key="7">
    <source>
        <dbReference type="Proteomes" id="UP000306912"/>
    </source>
</evidence>
<dbReference type="Pfam" id="PF00719">
    <property type="entry name" value="Pyrophosphatase"/>
    <property type="match status" value="1"/>
</dbReference>
<dbReference type="GO" id="GO:0004427">
    <property type="term" value="F:inorganic diphosphate phosphatase activity"/>
    <property type="evidence" value="ECO:0007669"/>
    <property type="project" value="UniProtKB-EC"/>
</dbReference>
<dbReference type="Gene3D" id="3.90.80.10">
    <property type="entry name" value="Inorganic pyrophosphatase"/>
    <property type="match status" value="1"/>
</dbReference>
<dbReference type="GO" id="GO:0000287">
    <property type="term" value="F:magnesium ion binding"/>
    <property type="evidence" value="ECO:0007669"/>
    <property type="project" value="InterPro"/>
</dbReference>
<keyword evidence="4" id="KW-0378">Hydrolase</keyword>